<evidence type="ECO:0000256" key="1">
    <source>
        <dbReference type="SAM" id="SignalP"/>
    </source>
</evidence>
<sequence length="487" mass="56159">MKKLFAFPLMVFSSMVFSQYSVSEIPEDGYLKDFDIAVDIIQKQHPNPYRFHSKESITKKIDSLRTIVKKDPSYTNLLIHNPTRIIGDGHSNFSADSNYFEDVLSSIYFFPLQIYVHNNELYVNGDNPYHIEVGSQILEINNVTAPDLLKAVPKAADGNIKVEDVDLPFYIPFILKNHPQDFTLKYKTLTGENKTAKLSGIQYPRFYYEAKHAILPIDLISESYGIYGYKIDADTYYLSVKSFSYDESFFYERLKKYFQEIKDLSSKKLIIDIRNNSGGAISNVPLLYSFIAKDKSFNNEYQYATKVVDIKYTDYLVDPQTNRYYSDKDIADQNNFMRQRFDKAEKGDYYFGNSRLDNTYIKNYPRDGLFFGGKVIVLTNNRTFSAATYFASLFKSEKRGEIVGKETGSCSNFTTAAWFLTYRLPNTKAVISIPRTEIFFNNNDKENVSNCKGVIPDHTISSNDFLTSLKAHKDPELEYSLTLFSKK</sequence>
<dbReference type="Pfam" id="PF03572">
    <property type="entry name" value="Peptidase_S41"/>
    <property type="match status" value="1"/>
</dbReference>
<dbReference type="InterPro" id="IPR029045">
    <property type="entry name" value="ClpP/crotonase-like_dom_sf"/>
</dbReference>
<feature type="signal peptide" evidence="1">
    <location>
        <begin position="1"/>
        <end position="18"/>
    </location>
</feature>
<evidence type="ECO:0000313" key="3">
    <source>
        <dbReference type="EMBL" id="AKK74388.1"/>
    </source>
</evidence>
<dbReference type="InterPro" id="IPR005151">
    <property type="entry name" value="Tail-specific_protease"/>
</dbReference>
<dbReference type="PANTHER" id="PTHR32060">
    <property type="entry name" value="TAIL-SPECIFIC PROTEASE"/>
    <property type="match status" value="1"/>
</dbReference>
<dbReference type="GO" id="GO:0004175">
    <property type="term" value="F:endopeptidase activity"/>
    <property type="evidence" value="ECO:0007669"/>
    <property type="project" value="TreeGrafter"/>
</dbReference>
<dbReference type="AlphaFoldDB" id="A0A0G3M8T6"/>
<dbReference type="GO" id="GO:0007165">
    <property type="term" value="P:signal transduction"/>
    <property type="evidence" value="ECO:0007669"/>
    <property type="project" value="TreeGrafter"/>
</dbReference>
<keyword evidence="1" id="KW-0732">Signal</keyword>
<organism evidence="3 4">
    <name type="scientific">Chryseobacterium gallinarum</name>
    <dbReference type="NCBI Taxonomy" id="1324352"/>
    <lineage>
        <taxon>Bacteria</taxon>
        <taxon>Pseudomonadati</taxon>
        <taxon>Bacteroidota</taxon>
        <taxon>Flavobacteriia</taxon>
        <taxon>Flavobacteriales</taxon>
        <taxon>Weeksellaceae</taxon>
        <taxon>Chryseobacterium group</taxon>
        <taxon>Chryseobacterium</taxon>
    </lineage>
</organism>
<dbReference type="KEGG" id="cgn:OK18_18810"/>
<evidence type="ECO:0000313" key="4">
    <source>
        <dbReference type="Proteomes" id="UP000035213"/>
    </source>
</evidence>
<dbReference type="OrthoDB" id="5480566at2"/>
<evidence type="ECO:0000259" key="2">
    <source>
        <dbReference type="Pfam" id="PF03572"/>
    </source>
</evidence>
<protein>
    <submittedName>
        <fullName evidence="3">Peptidase S41</fullName>
    </submittedName>
</protein>
<dbReference type="EMBL" id="CP009928">
    <property type="protein sequence ID" value="AKK74388.1"/>
    <property type="molecule type" value="Genomic_DNA"/>
</dbReference>
<dbReference type="GO" id="GO:0006508">
    <property type="term" value="P:proteolysis"/>
    <property type="evidence" value="ECO:0007669"/>
    <property type="project" value="InterPro"/>
</dbReference>
<feature type="chain" id="PRO_5005185118" evidence="1">
    <location>
        <begin position="19"/>
        <end position="487"/>
    </location>
</feature>
<accession>A0A0G3M8T6</accession>
<dbReference type="STRING" id="1324352.OK18_18810"/>
<dbReference type="PANTHER" id="PTHR32060:SF30">
    <property type="entry name" value="CARBOXY-TERMINAL PROCESSING PROTEASE CTPA"/>
    <property type="match status" value="1"/>
</dbReference>
<proteinExistence type="predicted"/>
<dbReference type="PATRIC" id="fig|1324352.5.peg.3950"/>
<dbReference type="GO" id="GO:0030288">
    <property type="term" value="C:outer membrane-bounded periplasmic space"/>
    <property type="evidence" value="ECO:0007669"/>
    <property type="project" value="TreeGrafter"/>
</dbReference>
<gene>
    <name evidence="3" type="ORF">OK18_18810</name>
</gene>
<dbReference type="GO" id="GO:0008236">
    <property type="term" value="F:serine-type peptidase activity"/>
    <property type="evidence" value="ECO:0007669"/>
    <property type="project" value="InterPro"/>
</dbReference>
<name>A0A0G3M8T6_CHRGL</name>
<dbReference type="Proteomes" id="UP000035213">
    <property type="component" value="Chromosome"/>
</dbReference>
<dbReference type="SUPFAM" id="SSF52096">
    <property type="entry name" value="ClpP/crotonase"/>
    <property type="match status" value="1"/>
</dbReference>
<reference evidence="3 4" key="1">
    <citation type="submission" date="2014-11" db="EMBL/GenBank/DDBJ databases">
        <authorList>
            <person name="Park G.-S."/>
            <person name="Hong S.-J."/>
            <person name="Jung B.K."/>
            <person name="Khan A.R."/>
            <person name="Kwak Y."/>
            <person name="Shin J.-H."/>
        </authorList>
    </citation>
    <scope>NUCLEOTIDE SEQUENCE [LARGE SCALE GENOMIC DNA]</scope>
    <source>
        <strain evidence="3 4">DSM 27622</strain>
    </source>
</reference>
<dbReference type="Gene3D" id="3.90.226.10">
    <property type="entry name" value="2-enoyl-CoA Hydratase, Chain A, domain 1"/>
    <property type="match status" value="1"/>
</dbReference>
<dbReference type="RefSeq" id="WP_053328996.1">
    <property type="nucleotide sequence ID" value="NZ_CP009928.1"/>
</dbReference>
<feature type="domain" description="Tail specific protease" evidence="2">
    <location>
        <begin position="237"/>
        <end position="458"/>
    </location>
</feature>